<dbReference type="EMBL" id="SJFN01000019">
    <property type="protein sequence ID" value="TBW36632.1"/>
    <property type="molecule type" value="Genomic_DNA"/>
</dbReference>
<name>A0A4Q9VPA2_9HYPH</name>
<dbReference type="NCBIfam" id="TIGR00100">
    <property type="entry name" value="hypA"/>
    <property type="match status" value="1"/>
</dbReference>
<evidence type="ECO:0000256" key="1">
    <source>
        <dbReference type="ARBA" id="ARBA00010748"/>
    </source>
</evidence>
<gene>
    <name evidence="5 6" type="primary">hypA</name>
    <name evidence="6" type="ORF">EYW49_13630</name>
</gene>
<dbReference type="InterPro" id="IPR000688">
    <property type="entry name" value="HypA/HybF"/>
</dbReference>
<feature type="binding site" evidence="5">
    <location>
        <position position="73"/>
    </location>
    <ligand>
        <name>Zn(2+)</name>
        <dbReference type="ChEBI" id="CHEBI:29105"/>
    </ligand>
</feature>
<feature type="binding site" evidence="5">
    <location>
        <position position="89"/>
    </location>
    <ligand>
        <name>Zn(2+)</name>
        <dbReference type="ChEBI" id="CHEBI:29105"/>
    </ligand>
</feature>
<feature type="binding site" evidence="5">
    <location>
        <position position="92"/>
    </location>
    <ligand>
        <name>Zn(2+)</name>
        <dbReference type="ChEBI" id="CHEBI:29105"/>
    </ligand>
</feature>
<reference evidence="6 7" key="1">
    <citation type="submission" date="2019-02" db="EMBL/GenBank/DDBJ databases">
        <title>Siculibacillus lacustris gen. nov., sp. nov., a new rosette-forming bacterium isolated from a freshwater crater lake (Lake St. Ana, Romania).</title>
        <authorList>
            <person name="Felfoldi T."/>
            <person name="Marton Z."/>
            <person name="Szabo A."/>
            <person name="Mentes A."/>
            <person name="Boka K."/>
            <person name="Marialigeti K."/>
            <person name="Mathe I."/>
            <person name="Koncz M."/>
            <person name="Schumann P."/>
            <person name="Toth E."/>
        </authorList>
    </citation>
    <scope>NUCLEOTIDE SEQUENCE [LARGE SCALE GENOMIC DNA]</scope>
    <source>
        <strain evidence="6 7">SA-279</strain>
    </source>
</reference>
<keyword evidence="3 5" id="KW-0479">Metal-binding</keyword>
<dbReference type="Proteomes" id="UP000292781">
    <property type="component" value="Unassembled WGS sequence"/>
</dbReference>
<feature type="binding site" evidence="5">
    <location>
        <position position="2"/>
    </location>
    <ligand>
        <name>Ni(2+)</name>
        <dbReference type="ChEBI" id="CHEBI:49786"/>
    </ligand>
</feature>
<evidence type="ECO:0000256" key="3">
    <source>
        <dbReference type="ARBA" id="ARBA00022723"/>
    </source>
</evidence>
<sequence length="125" mass="13504">MHETAVVAGLMRILTERAAAAEIERIVSVRLKIGRLRGLDSRQIRGAFELFAEGTPAEGARLDIDEVAIEAVCLTCGTVYTVPGWRFECPSCGGNDADTRTGRELHVESFEGTRRAAAVDESPEG</sequence>
<dbReference type="PANTHER" id="PTHR34535">
    <property type="entry name" value="HYDROGENASE MATURATION FACTOR HYPA"/>
    <property type="match status" value="1"/>
</dbReference>
<proteinExistence type="inferred from homology"/>
<dbReference type="PROSITE" id="PS01249">
    <property type="entry name" value="HYPA"/>
    <property type="match status" value="1"/>
</dbReference>
<protein>
    <recommendedName>
        <fullName evidence="5">Hydrogenase maturation factor HypA</fullName>
    </recommendedName>
</protein>
<dbReference type="OrthoDB" id="288014at2"/>
<dbReference type="RefSeq" id="WP_131310139.1">
    <property type="nucleotide sequence ID" value="NZ_SJFN01000019.1"/>
</dbReference>
<keyword evidence="7" id="KW-1185">Reference proteome</keyword>
<feature type="binding site" evidence="5">
    <location>
        <position position="76"/>
    </location>
    <ligand>
        <name>Zn(2+)</name>
        <dbReference type="ChEBI" id="CHEBI:29105"/>
    </ligand>
</feature>
<dbReference type="GO" id="GO:0008270">
    <property type="term" value="F:zinc ion binding"/>
    <property type="evidence" value="ECO:0007669"/>
    <property type="project" value="UniProtKB-UniRule"/>
</dbReference>
<evidence type="ECO:0000313" key="6">
    <source>
        <dbReference type="EMBL" id="TBW36632.1"/>
    </source>
</evidence>
<organism evidence="6 7">
    <name type="scientific">Siculibacillus lacustris</name>
    <dbReference type="NCBI Taxonomy" id="1549641"/>
    <lineage>
        <taxon>Bacteria</taxon>
        <taxon>Pseudomonadati</taxon>
        <taxon>Pseudomonadota</taxon>
        <taxon>Alphaproteobacteria</taxon>
        <taxon>Hyphomicrobiales</taxon>
        <taxon>Ancalomicrobiaceae</taxon>
        <taxon>Siculibacillus</taxon>
    </lineage>
</organism>
<evidence type="ECO:0000256" key="4">
    <source>
        <dbReference type="ARBA" id="ARBA00022833"/>
    </source>
</evidence>
<evidence type="ECO:0000313" key="7">
    <source>
        <dbReference type="Proteomes" id="UP000292781"/>
    </source>
</evidence>
<evidence type="ECO:0000256" key="5">
    <source>
        <dbReference type="HAMAP-Rule" id="MF_00213"/>
    </source>
</evidence>
<comment type="similarity">
    <text evidence="1 5">Belongs to the HypA/HybF family.</text>
</comment>
<dbReference type="Gene3D" id="3.30.2320.80">
    <property type="match status" value="1"/>
</dbReference>
<evidence type="ECO:0000256" key="2">
    <source>
        <dbReference type="ARBA" id="ARBA00022596"/>
    </source>
</evidence>
<dbReference type="PIRSF" id="PIRSF004761">
    <property type="entry name" value="Hydrgn_mat_HypA"/>
    <property type="match status" value="1"/>
</dbReference>
<dbReference type="AlphaFoldDB" id="A0A4Q9VPA2"/>
<accession>A0A4Q9VPA2</accession>
<dbReference type="PANTHER" id="PTHR34535:SF3">
    <property type="entry name" value="HYDROGENASE MATURATION FACTOR HYPA"/>
    <property type="match status" value="1"/>
</dbReference>
<dbReference type="HAMAP" id="MF_00213">
    <property type="entry name" value="HypA_HybF"/>
    <property type="match status" value="1"/>
</dbReference>
<comment type="function">
    <text evidence="5">Involved in the maturation of [NiFe] hydrogenases. Required for nickel insertion into the metal center of the hydrogenase.</text>
</comment>
<dbReference type="GO" id="GO:0016151">
    <property type="term" value="F:nickel cation binding"/>
    <property type="evidence" value="ECO:0007669"/>
    <property type="project" value="UniProtKB-UniRule"/>
</dbReference>
<dbReference type="GO" id="GO:0051604">
    <property type="term" value="P:protein maturation"/>
    <property type="evidence" value="ECO:0007669"/>
    <property type="project" value="InterPro"/>
</dbReference>
<dbReference type="Pfam" id="PF01155">
    <property type="entry name" value="HypA"/>
    <property type="match status" value="1"/>
</dbReference>
<keyword evidence="2 5" id="KW-0533">Nickel</keyword>
<keyword evidence="4 5" id="KW-0862">Zinc</keyword>
<dbReference type="InterPro" id="IPR020538">
    <property type="entry name" value="Hydgase_Ni_incorp_HypA/HybF_CS"/>
</dbReference>
<comment type="caution">
    <text evidence="6">The sequence shown here is derived from an EMBL/GenBank/DDBJ whole genome shotgun (WGS) entry which is preliminary data.</text>
</comment>